<feature type="transmembrane region" description="Helical" evidence="10">
    <location>
        <begin position="12"/>
        <end position="33"/>
    </location>
</feature>
<dbReference type="STRING" id="402676.B6JVC7"/>
<feature type="transmembrane region" description="Helical" evidence="10">
    <location>
        <begin position="136"/>
        <end position="158"/>
    </location>
</feature>
<evidence type="ECO:0000256" key="2">
    <source>
        <dbReference type="ARBA" id="ARBA00004922"/>
    </source>
</evidence>
<evidence type="ECO:0000256" key="6">
    <source>
        <dbReference type="ARBA" id="ARBA00022692"/>
    </source>
</evidence>
<accession>B6JVC7</accession>
<gene>
    <name evidence="12" type="primary">alg9</name>
    <name evidence="11" type="ORF">SJAG_00334</name>
</gene>
<feature type="transmembrane region" description="Helical" evidence="10">
    <location>
        <begin position="279"/>
        <end position="299"/>
    </location>
</feature>
<comment type="subcellular location">
    <subcellularLocation>
        <location evidence="1 10">Endoplasmic reticulum membrane</location>
        <topology evidence="1 10">Multi-pass membrane protein</topology>
    </subcellularLocation>
</comment>
<comment type="similarity">
    <text evidence="3 10">Belongs to the glycosyltransferase 22 family.</text>
</comment>
<evidence type="ECO:0000256" key="10">
    <source>
        <dbReference type="RuleBase" id="RU363075"/>
    </source>
</evidence>
<proteinExistence type="inferred from homology"/>
<dbReference type="GO" id="GO:0006487">
    <property type="term" value="P:protein N-linked glycosylation"/>
    <property type="evidence" value="ECO:0000318"/>
    <property type="project" value="GO_Central"/>
</dbReference>
<feature type="transmembrane region" description="Helical" evidence="10">
    <location>
        <begin position="94"/>
        <end position="116"/>
    </location>
</feature>
<keyword evidence="4 10" id="KW-0328">Glycosyltransferase</keyword>
<dbReference type="UniPathway" id="UPA00378"/>
<dbReference type="RefSeq" id="XP_002171621.1">
    <property type="nucleotide sequence ID" value="XM_002171585.2"/>
</dbReference>
<dbReference type="Proteomes" id="UP000001744">
    <property type="component" value="Unassembled WGS sequence"/>
</dbReference>
<dbReference type="OMA" id="PRDMHAK"/>
<dbReference type="Pfam" id="PF03901">
    <property type="entry name" value="Glyco_transf_22"/>
    <property type="match status" value="1"/>
</dbReference>
<evidence type="ECO:0000313" key="13">
    <source>
        <dbReference type="Proteomes" id="UP000001744"/>
    </source>
</evidence>
<feature type="transmembrane region" description="Helical" evidence="10">
    <location>
        <begin position="336"/>
        <end position="354"/>
    </location>
</feature>
<keyword evidence="6 10" id="KW-0812">Transmembrane</keyword>
<evidence type="ECO:0000313" key="12">
    <source>
        <dbReference type="JaponicusDB" id="SJAG_00334"/>
    </source>
</evidence>
<dbReference type="GO" id="GO:0000026">
    <property type="term" value="F:alpha-1,2-mannosyltransferase activity"/>
    <property type="evidence" value="ECO:0000318"/>
    <property type="project" value="GO_Central"/>
</dbReference>
<dbReference type="AlphaFoldDB" id="B6JVC7"/>
<feature type="transmembrane region" description="Helical" evidence="10">
    <location>
        <begin position="217"/>
        <end position="236"/>
    </location>
</feature>
<dbReference type="OrthoDB" id="497541at2759"/>
<reference evidence="11 13" key="1">
    <citation type="journal article" date="2011" name="Science">
        <title>Comparative functional genomics of the fission yeasts.</title>
        <authorList>
            <person name="Rhind N."/>
            <person name="Chen Z."/>
            <person name="Yassour M."/>
            <person name="Thompson D.A."/>
            <person name="Haas B.J."/>
            <person name="Habib N."/>
            <person name="Wapinski I."/>
            <person name="Roy S."/>
            <person name="Lin M.F."/>
            <person name="Heiman D.I."/>
            <person name="Young S.K."/>
            <person name="Furuya K."/>
            <person name="Guo Y."/>
            <person name="Pidoux A."/>
            <person name="Chen H.M."/>
            <person name="Robbertse B."/>
            <person name="Goldberg J.M."/>
            <person name="Aoki K."/>
            <person name="Bayne E.H."/>
            <person name="Berlin A.M."/>
            <person name="Desjardins C.A."/>
            <person name="Dobbs E."/>
            <person name="Dukaj L."/>
            <person name="Fan L."/>
            <person name="FitzGerald M.G."/>
            <person name="French C."/>
            <person name="Gujja S."/>
            <person name="Hansen K."/>
            <person name="Keifenheim D."/>
            <person name="Levin J.Z."/>
            <person name="Mosher R.A."/>
            <person name="Mueller C.A."/>
            <person name="Pfiffner J."/>
            <person name="Priest M."/>
            <person name="Russ C."/>
            <person name="Smialowska A."/>
            <person name="Swoboda P."/>
            <person name="Sykes S.M."/>
            <person name="Vaughn M."/>
            <person name="Vengrova S."/>
            <person name="Yoder R."/>
            <person name="Zeng Q."/>
            <person name="Allshire R."/>
            <person name="Baulcombe D."/>
            <person name="Birren B.W."/>
            <person name="Brown W."/>
            <person name="Ekwall K."/>
            <person name="Kellis M."/>
            <person name="Leatherwood J."/>
            <person name="Levin H."/>
            <person name="Margalit H."/>
            <person name="Martienssen R."/>
            <person name="Nieduszynski C.A."/>
            <person name="Spatafora J.W."/>
            <person name="Friedman N."/>
            <person name="Dalgaard J.Z."/>
            <person name="Baumann P."/>
            <person name="Niki H."/>
            <person name="Regev A."/>
            <person name="Nusbaum C."/>
        </authorList>
    </citation>
    <scope>NUCLEOTIDE SEQUENCE [LARGE SCALE GENOMIC DNA]</scope>
    <source>
        <strain evidence="13">yFS275 / FY16936</strain>
    </source>
</reference>
<dbReference type="GeneID" id="7049646"/>
<organism evidence="11 13">
    <name type="scientific">Schizosaccharomyces japonicus (strain yFS275 / FY16936)</name>
    <name type="common">Fission yeast</name>
    <dbReference type="NCBI Taxonomy" id="402676"/>
    <lineage>
        <taxon>Eukaryota</taxon>
        <taxon>Fungi</taxon>
        <taxon>Dikarya</taxon>
        <taxon>Ascomycota</taxon>
        <taxon>Taphrinomycotina</taxon>
        <taxon>Schizosaccharomycetes</taxon>
        <taxon>Schizosaccharomycetales</taxon>
        <taxon>Schizosaccharomycetaceae</taxon>
        <taxon>Schizosaccharomyces</taxon>
    </lineage>
</organism>
<keyword evidence="13" id="KW-1185">Reference proteome</keyword>
<dbReference type="VEuPathDB" id="FungiDB:SJAG_00334"/>
<sequence>MVKTRGKKLPISFLYTFFVLLIPRLISASYSIVDDCDEIYNYWEPLHYLVFGQGMQTWEYSPEHAIRSWFYVTLHAIPVKIGSLLGLNRVHLFYLLRMVLAAVSAFCESRLVVAVARNFNRAVALHMVAILLPNAGMWAASTSFLPSSFAMYAVMLALSYQLSPPSTSRTVKVVACIVVGAVVGWPFCAALIAPFMLLELYDATRYFPVLMARWVKAGLITLAICAVCIVIDSLFYGRLQFVAWNIVRYNVFSSNSGPDLYGTEPWYYYLANLVLQHNFIILFALVCAPLVLLASLTGWMNFDSLVDLTAVTAPFYLWLGIFTLQPHKEERFMYPAYPVLCLTAAIGLDLSLKLSMQCVCYIARINRARFPTKTLVFLVYLVTGLLGVSRIVATMNYASPMDLYASIPTPEEGKARVCVGKEWYRYPSSFFLPDHTELRFLKSEFDGILPGEFKEPTSSRFWDRPGIRDIPEHMNDLNLEEPSRYVPIDTCDYIVDSLFSYTKATEREPIYAQQPGWRVKEVRPFIDTQNSKFIGRAYAFPLMEPKYGLYQLLVKDSNATKRIHEEAKSTF</sequence>
<dbReference type="PANTHER" id="PTHR22760:SF2">
    <property type="entry name" value="ALPHA-1,2-MANNOSYLTRANSFERASE ALG9"/>
    <property type="match status" value="1"/>
</dbReference>
<evidence type="ECO:0000256" key="9">
    <source>
        <dbReference type="ARBA" id="ARBA00023136"/>
    </source>
</evidence>
<dbReference type="eggNOG" id="KOG2515">
    <property type="taxonomic scope" value="Eukaryota"/>
</dbReference>
<feature type="transmembrane region" description="Helical" evidence="10">
    <location>
        <begin position="68"/>
        <end position="87"/>
    </location>
</feature>
<dbReference type="GO" id="GO:0005789">
    <property type="term" value="C:endoplasmic reticulum membrane"/>
    <property type="evidence" value="ECO:0000318"/>
    <property type="project" value="GO_Central"/>
</dbReference>
<feature type="transmembrane region" description="Helical" evidence="10">
    <location>
        <begin position="170"/>
        <end position="197"/>
    </location>
</feature>
<dbReference type="EMBL" id="KE651166">
    <property type="protein sequence ID" value="EEB05328.1"/>
    <property type="molecule type" value="Genomic_DNA"/>
</dbReference>
<dbReference type="InterPro" id="IPR005599">
    <property type="entry name" value="GPI_mannosylTrfase"/>
</dbReference>
<dbReference type="PANTHER" id="PTHR22760">
    <property type="entry name" value="GLYCOSYLTRANSFERASE"/>
    <property type="match status" value="1"/>
</dbReference>
<keyword evidence="8 10" id="KW-1133">Transmembrane helix</keyword>
<evidence type="ECO:0000256" key="3">
    <source>
        <dbReference type="ARBA" id="ARBA00007063"/>
    </source>
</evidence>
<evidence type="ECO:0000256" key="5">
    <source>
        <dbReference type="ARBA" id="ARBA00022679"/>
    </source>
</evidence>
<keyword evidence="7 10" id="KW-0256">Endoplasmic reticulum</keyword>
<evidence type="ECO:0000256" key="8">
    <source>
        <dbReference type="ARBA" id="ARBA00022989"/>
    </source>
</evidence>
<protein>
    <recommendedName>
        <fullName evidence="10">Mannosyltransferase</fullName>
        <ecNumber evidence="10">2.4.1.-</ecNumber>
    </recommendedName>
</protein>
<keyword evidence="9 10" id="KW-0472">Membrane</keyword>
<comment type="pathway">
    <text evidence="2">Protein modification; protein glycosylation.</text>
</comment>
<keyword evidence="5" id="KW-0808">Transferase</keyword>
<evidence type="ECO:0000256" key="4">
    <source>
        <dbReference type="ARBA" id="ARBA00022676"/>
    </source>
</evidence>
<dbReference type="EC" id="2.4.1.-" evidence="10"/>
<evidence type="ECO:0000256" key="7">
    <source>
        <dbReference type="ARBA" id="ARBA00022824"/>
    </source>
</evidence>
<evidence type="ECO:0000313" key="11">
    <source>
        <dbReference type="EMBL" id="EEB05328.1"/>
    </source>
</evidence>
<dbReference type="JaponicusDB" id="SJAG_00334">
    <property type="gene designation" value="alg9"/>
</dbReference>
<feature type="transmembrane region" description="Helical" evidence="10">
    <location>
        <begin position="374"/>
        <end position="393"/>
    </location>
</feature>
<name>B6JVC7_SCHJY</name>
<evidence type="ECO:0000256" key="1">
    <source>
        <dbReference type="ARBA" id="ARBA00004477"/>
    </source>
</evidence>
<dbReference type="HOGENOM" id="CLU_018152_1_1_1"/>